<dbReference type="EMBL" id="AP019695">
    <property type="protein sequence ID" value="BBK22727.1"/>
    <property type="molecule type" value="Genomic_DNA"/>
</dbReference>
<accession>A0A6N4TJ32</accession>
<dbReference type="Gene3D" id="2.30.110.40">
    <property type="entry name" value="Phage tail tube protein"/>
    <property type="match status" value="1"/>
</dbReference>
<gene>
    <name evidence="1" type="ORF">Aargi30884_16300</name>
</gene>
<dbReference type="KEGG" id="aarg:Aargi30884_16300"/>
<keyword evidence="2" id="KW-1185">Reference proteome</keyword>
<organism evidence="1 2">
    <name type="scientific">Amedibacterium intestinale</name>
    <dbReference type="NCBI Taxonomy" id="2583452"/>
    <lineage>
        <taxon>Bacteria</taxon>
        <taxon>Bacillati</taxon>
        <taxon>Bacillota</taxon>
        <taxon>Erysipelotrichia</taxon>
        <taxon>Erysipelotrichales</taxon>
        <taxon>Erysipelotrichaceae</taxon>
        <taxon>Amedibacterium</taxon>
    </lineage>
</organism>
<reference evidence="2" key="1">
    <citation type="submission" date="2019-05" db="EMBL/GenBank/DDBJ databases">
        <title>Complete genome sequencing of Absiella argi strain JCM 30884.</title>
        <authorList>
            <person name="Sakamoto M."/>
            <person name="Murakami T."/>
            <person name="Mori H."/>
        </authorList>
    </citation>
    <scope>NUCLEOTIDE SEQUENCE [LARGE SCALE GENOMIC DNA]</scope>
    <source>
        <strain evidence="2">JCM 30884</strain>
    </source>
</reference>
<evidence type="ECO:0000313" key="2">
    <source>
        <dbReference type="Proteomes" id="UP000464754"/>
    </source>
</evidence>
<dbReference type="InterPro" id="IPR018989">
    <property type="entry name" value="DUF2001"/>
</dbReference>
<evidence type="ECO:0008006" key="3">
    <source>
        <dbReference type="Google" id="ProtNLM"/>
    </source>
</evidence>
<dbReference type="Pfam" id="PF09393">
    <property type="entry name" value="DUF2001"/>
    <property type="match status" value="1"/>
</dbReference>
<evidence type="ECO:0000313" key="1">
    <source>
        <dbReference type="EMBL" id="BBK22727.1"/>
    </source>
</evidence>
<sequence>MGLRGNNFGSGTWAVLWIDGVKILEFKKIEAKVSANREDVQFGIDVDSKMTSLKGEITVTIGKVYSSYNDVMKNYTSGKDVRSQVIAKLADPDSPNGQQERWSFDNVWWNDIPLFVAEKGALIEEELTGGFTPSDAVNLDSIRR</sequence>
<protein>
    <recommendedName>
        <fullName evidence="3">Terminase</fullName>
    </recommendedName>
</protein>
<dbReference type="RefSeq" id="WP_197743622.1">
    <property type="nucleotide sequence ID" value="NZ_AP019695.1"/>
</dbReference>
<proteinExistence type="predicted"/>
<dbReference type="AlphaFoldDB" id="A0A6N4TJ32"/>
<dbReference type="Proteomes" id="UP000464754">
    <property type="component" value="Chromosome"/>
</dbReference>
<dbReference type="InterPro" id="IPR038628">
    <property type="entry name" value="XkdM-like_sf"/>
</dbReference>
<dbReference type="SUPFAM" id="SSF69279">
    <property type="entry name" value="Phage tail proteins"/>
    <property type="match status" value="1"/>
</dbReference>
<name>A0A6N4TJ32_9FIRM</name>